<dbReference type="PANTHER" id="PTHR32060">
    <property type="entry name" value="TAIL-SPECIFIC PROTEASE"/>
    <property type="match status" value="1"/>
</dbReference>
<dbReference type="Proteomes" id="UP000293300">
    <property type="component" value="Unassembled WGS sequence"/>
</dbReference>
<dbReference type="InterPro" id="IPR004447">
    <property type="entry name" value="Peptidase_S41A"/>
</dbReference>
<dbReference type="Pfam" id="PF03572">
    <property type="entry name" value="Peptidase_S41"/>
    <property type="match status" value="1"/>
</dbReference>
<evidence type="ECO:0000256" key="2">
    <source>
        <dbReference type="ARBA" id="ARBA00022670"/>
    </source>
</evidence>
<evidence type="ECO:0000256" key="3">
    <source>
        <dbReference type="ARBA" id="ARBA00022801"/>
    </source>
</evidence>
<accession>A0A4Q9Z5A0</accession>
<dbReference type="RefSeq" id="WP_131475045.1">
    <property type="nucleotide sequence ID" value="NZ_SJPE01000002.1"/>
</dbReference>
<dbReference type="CDD" id="cd06782">
    <property type="entry name" value="cpPDZ_CPP-like"/>
    <property type="match status" value="1"/>
</dbReference>
<dbReference type="GO" id="GO:0007165">
    <property type="term" value="P:signal transduction"/>
    <property type="evidence" value="ECO:0007669"/>
    <property type="project" value="TreeGrafter"/>
</dbReference>
<dbReference type="Gene3D" id="2.30.42.10">
    <property type="match status" value="1"/>
</dbReference>
<evidence type="ECO:0000256" key="1">
    <source>
        <dbReference type="ARBA" id="ARBA00009179"/>
    </source>
</evidence>
<dbReference type="SUPFAM" id="SSF50156">
    <property type="entry name" value="PDZ domain-like"/>
    <property type="match status" value="1"/>
</dbReference>
<feature type="compositionally biased region" description="Basic and acidic residues" evidence="6">
    <location>
        <begin position="187"/>
        <end position="206"/>
    </location>
</feature>
<dbReference type="OrthoDB" id="9812068at2"/>
<evidence type="ECO:0000256" key="5">
    <source>
        <dbReference type="RuleBase" id="RU004404"/>
    </source>
</evidence>
<keyword evidence="3 5" id="KW-0378">Hydrolase</keyword>
<gene>
    <name evidence="8" type="ORF">EZL74_02655</name>
</gene>
<dbReference type="CDD" id="cd07560">
    <property type="entry name" value="Peptidase_S41_CPP"/>
    <property type="match status" value="1"/>
</dbReference>
<keyword evidence="2 5" id="KW-0645">Protease</keyword>
<keyword evidence="4 5" id="KW-0720">Serine protease</keyword>
<dbReference type="GO" id="GO:0008236">
    <property type="term" value="F:serine-type peptidase activity"/>
    <property type="evidence" value="ECO:0007669"/>
    <property type="project" value="UniProtKB-KW"/>
</dbReference>
<name>A0A4Q9Z5A0_9FLAO</name>
<evidence type="ECO:0000313" key="8">
    <source>
        <dbReference type="EMBL" id="TBX70594.1"/>
    </source>
</evidence>
<dbReference type="InterPro" id="IPR029045">
    <property type="entry name" value="ClpP/crotonase-like_dom_sf"/>
</dbReference>
<dbReference type="SMART" id="SM00245">
    <property type="entry name" value="TSPc"/>
    <property type="match status" value="1"/>
</dbReference>
<dbReference type="NCBIfam" id="TIGR00225">
    <property type="entry name" value="prc"/>
    <property type="match status" value="1"/>
</dbReference>
<evidence type="ECO:0000256" key="6">
    <source>
        <dbReference type="SAM" id="MobiDB-lite"/>
    </source>
</evidence>
<feature type="domain" description="PDZ" evidence="7">
    <location>
        <begin position="291"/>
        <end position="361"/>
    </location>
</feature>
<keyword evidence="9" id="KW-1185">Reference proteome</keyword>
<feature type="region of interest" description="Disordered" evidence="6">
    <location>
        <begin position="187"/>
        <end position="215"/>
    </location>
</feature>
<dbReference type="InterPro" id="IPR036034">
    <property type="entry name" value="PDZ_sf"/>
</dbReference>
<protein>
    <submittedName>
        <fullName evidence="8">Tail-specific protease</fullName>
    </submittedName>
</protein>
<dbReference type="Gene3D" id="3.90.226.10">
    <property type="entry name" value="2-enoyl-CoA Hydratase, Chain A, domain 1"/>
    <property type="match status" value="1"/>
</dbReference>
<dbReference type="PANTHER" id="PTHR32060:SF22">
    <property type="entry name" value="CARBOXYL-TERMINAL-PROCESSING PEPTIDASE 3, CHLOROPLASTIC"/>
    <property type="match status" value="1"/>
</dbReference>
<dbReference type="InterPro" id="IPR001478">
    <property type="entry name" value="PDZ"/>
</dbReference>
<dbReference type="Pfam" id="PF00595">
    <property type="entry name" value="PDZ"/>
    <property type="match status" value="1"/>
</dbReference>
<dbReference type="InterPro" id="IPR040573">
    <property type="entry name" value="TSP_N"/>
</dbReference>
<dbReference type="AlphaFoldDB" id="A0A4Q9Z5A0"/>
<organism evidence="8 9">
    <name type="scientific">Flavobacterium silvisoli</name>
    <dbReference type="NCBI Taxonomy" id="2529433"/>
    <lineage>
        <taxon>Bacteria</taxon>
        <taxon>Pseudomonadati</taxon>
        <taxon>Bacteroidota</taxon>
        <taxon>Flavobacteriia</taxon>
        <taxon>Flavobacteriales</taxon>
        <taxon>Flavobacteriaceae</taxon>
        <taxon>Flavobacterium</taxon>
    </lineage>
</organism>
<sequence length="756" mass="86711">MKIIIQFMKRNYKILLVIVTLSLALWSFRPSHKASDPEKDKLLLELLTFVIEKGHYSPAPIDDNFSKGVYKDYLNALDPSKRFFLQSDIDEFAQYETKLDDQIKEKDLSFFDLTYNRLMQRMEESKSYYKEALASPFDYKKDESFNTDYEKMPFAKTTDELKDRWRKQVKLSALSSLVEKQKLQEDLARDAKKTPQQRLEDFRKNSPEGLTPEAEKKFLEDDAKKKYDKIKTFDELEKETRESTLNSLNDNFNFIKDLDREDWFSIYVNAIASRFDPHTSYFAPNEKEKFDVSMSGKLEGIGARLQKKGDFTEISELISGGPAWRGKQLESGDVVLKVAQGSAEPVDVVGMRLDDVVKKIKGPKGTEVRLTVKKTDGTIKVITIIRDEVEIEETYVKSSVVEKDGFKYGVIYLPKFYIDFEDQNSRDAGKDVAQEVERLKAAGVQGIVMDVRDNGGGSLKTVVDIAGLFIEQGPIVQIKSAAGKKEVLYDRDSKVQWDGPLVIMINEFSASASEILAAAIQDYKRGVVIGSKQSYGKGTVQNVIDLNQFVRGSTYGDLGALKTTTQKFYRINGGSTQLEGVKSDVAIPDRYSYLKMGERDIDNAMPWDKIDPANYQIWNKQNNFDAAIAKSRERMRDNAQMKLIDENAKWLDERNKENVYSLNIDKFKAEQKALEEKSKKYKSIVDYKNAFEFKSLPYEVDAMNKDSVLKEKRDRWHENLSKDIYIEEAIHILNDLQSENNKSLTSKVKKDKLVKS</sequence>
<dbReference type="Pfam" id="PF17804">
    <property type="entry name" value="TSP_NTD"/>
    <property type="match status" value="1"/>
</dbReference>
<evidence type="ECO:0000313" key="9">
    <source>
        <dbReference type="Proteomes" id="UP000293300"/>
    </source>
</evidence>
<dbReference type="InterPro" id="IPR020992">
    <property type="entry name" value="Tail_Prtase_C"/>
</dbReference>
<dbReference type="SUPFAM" id="SSF52096">
    <property type="entry name" value="ClpP/crotonase"/>
    <property type="match status" value="1"/>
</dbReference>
<dbReference type="GO" id="GO:0006508">
    <property type="term" value="P:proteolysis"/>
    <property type="evidence" value="ECO:0007669"/>
    <property type="project" value="UniProtKB-KW"/>
</dbReference>
<dbReference type="Pfam" id="PF11818">
    <property type="entry name" value="DUF3340"/>
    <property type="match status" value="1"/>
</dbReference>
<comment type="caution">
    <text evidence="8">The sequence shown here is derived from an EMBL/GenBank/DDBJ whole genome shotgun (WGS) entry which is preliminary data.</text>
</comment>
<dbReference type="EMBL" id="SJPE01000002">
    <property type="protein sequence ID" value="TBX70594.1"/>
    <property type="molecule type" value="Genomic_DNA"/>
</dbReference>
<dbReference type="InterPro" id="IPR005151">
    <property type="entry name" value="Tail-specific_protease"/>
</dbReference>
<dbReference type="GO" id="GO:0004175">
    <property type="term" value="F:endopeptidase activity"/>
    <property type="evidence" value="ECO:0007669"/>
    <property type="project" value="TreeGrafter"/>
</dbReference>
<dbReference type="GO" id="GO:0030288">
    <property type="term" value="C:outer membrane-bounded periplasmic space"/>
    <property type="evidence" value="ECO:0007669"/>
    <property type="project" value="TreeGrafter"/>
</dbReference>
<evidence type="ECO:0000259" key="7">
    <source>
        <dbReference type="PROSITE" id="PS50106"/>
    </source>
</evidence>
<comment type="similarity">
    <text evidence="1 5">Belongs to the peptidase S41A family.</text>
</comment>
<evidence type="ECO:0000256" key="4">
    <source>
        <dbReference type="ARBA" id="ARBA00022825"/>
    </source>
</evidence>
<dbReference type="SMART" id="SM00228">
    <property type="entry name" value="PDZ"/>
    <property type="match status" value="1"/>
</dbReference>
<dbReference type="PROSITE" id="PS50106">
    <property type="entry name" value="PDZ"/>
    <property type="match status" value="1"/>
</dbReference>
<proteinExistence type="inferred from homology"/>
<reference evidence="8 9" key="1">
    <citation type="submission" date="2019-02" db="EMBL/GenBank/DDBJ databases">
        <title>Flavobacterium sp. RD-2-33 isolated from forest soil.</title>
        <authorList>
            <person name="Chaudhary D.K."/>
        </authorList>
    </citation>
    <scope>NUCLEOTIDE SEQUENCE [LARGE SCALE GENOMIC DNA]</scope>
    <source>
        <strain evidence="8 9">RD-2-33</strain>
    </source>
</reference>